<proteinExistence type="inferred from homology"/>
<dbReference type="Proteomes" id="UP001147782">
    <property type="component" value="Unassembled WGS sequence"/>
</dbReference>
<organism evidence="6 7">
    <name type="scientific">Penicillium cataractarum</name>
    <dbReference type="NCBI Taxonomy" id="2100454"/>
    <lineage>
        <taxon>Eukaryota</taxon>
        <taxon>Fungi</taxon>
        <taxon>Dikarya</taxon>
        <taxon>Ascomycota</taxon>
        <taxon>Pezizomycotina</taxon>
        <taxon>Eurotiomycetes</taxon>
        <taxon>Eurotiomycetidae</taxon>
        <taxon>Eurotiales</taxon>
        <taxon>Aspergillaceae</taxon>
        <taxon>Penicillium</taxon>
    </lineage>
</organism>
<comment type="similarity">
    <text evidence="1">Belongs to the glycosyl hydrolase 39 family.</text>
</comment>
<evidence type="ECO:0000313" key="6">
    <source>
        <dbReference type="EMBL" id="KAJ5358474.1"/>
    </source>
</evidence>
<evidence type="ECO:0000256" key="2">
    <source>
        <dbReference type="ARBA" id="ARBA00022801"/>
    </source>
</evidence>
<feature type="domain" description="Glycosyl hydrolases family 39 N-terminal catalytic" evidence="5">
    <location>
        <begin position="174"/>
        <end position="308"/>
    </location>
</feature>
<dbReference type="EMBL" id="JAPZBS010000009">
    <property type="protein sequence ID" value="KAJ5358474.1"/>
    <property type="molecule type" value="Genomic_DNA"/>
</dbReference>
<dbReference type="InterPro" id="IPR049166">
    <property type="entry name" value="GH39_cat"/>
</dbReference>
<evidence type="ECO:0000256" key="1">
    <source>
        <dbReference type="ARBA" id="ARBA00008875"/>
    </source>
</evidence>
<protein>
    <recommendedName>
        <fullName evidence="5">Glycosyl hydrolases family 39 N-terminal catalytic domain-containing protein</fullName>
    </recommendedName>
</protein>
<dbReference type="Pfam" id="PF01229">
    <property type="entry name" value="Glyco_hydro_39"/>
    <property type="match status" value="1"/>
</dbReference>
<keyword evidence="4" id="KW-0732">Signal</keyword>
<keyword evidence="7" id="KW-1185">Reference proteome</keyword>
<keyword evidence="2" id="KW-0378">Hydrolase</keyword>
<evidence type="ECO:0000256" key="3">
    <source>
        <dbReference type="ARBA" id="ARBA00023295"/>
    </source>
</evidence>
<dbReference type="InterPro" id="IPR017853">
    <property type="entry name" value="GH"/>
</dbReference>
<keyword evidence="3" id="KW-0326">Glycosidase</keyword>
<name>A0A9W9RGI8_9EURO</name>
<dbReference type="GeneID" id="81442979"/>
<dbReference type="RefSeq" id="XP_056549760.1">
    <property type="nucleotide sequence ID" value="XM_056703800.1"/>
</dbReference>
<gene>
    <name evidence="6" type="ORF">N7496_010887</name>
</gene>
<feature type="signal peptide" evidence="4">
    <location>
        <begin position="1"/>
        <end position="17"/>
    </location>
</feature>
<accession>A0A9W9RGI8</accession>
<reference evidence="6" key="2">
    <citation type="journal article" date="2023" name="IMA Fungus">
        <title>Comparative genomic study of the Penicillium genus elucidates a diverse pangenome and 15 lateral gene transfer events.</title>
        <authorList>
            <person name="Petersen C."/>
            <person name="Sorensen T."/>
            <person name="Nielsen M.R."/>
            <person name="Sondergaard T.E."/>
            <person name="Sorensen J.L."/>
            <person name="Fitzpatrick D.A."/>
            <person name="Frisvad J.C."/>
            <person name="Nielsen K.L."/>
        </authorList>
    </citation>
    <scope>NUCLEOTIDE SEQUENCE</scope>
    <source>
        <strain evidence="6">IBT 29864</strain>
    </source>
</reference>
<feature type="chain" id="PRO_5040849972" description="Glycosyl hydrolases family 39 N-terminal catalytic domain-containing protein" evidence="4">
    <location>
        <begin position="18"/>
        <end position="542"/>
    </location>
</feature>
<reference evidence="6" key="1">
    <citation type="submission" date="2022-11" db="EMBL/GenBank/DDBJ databases">
        <authorList>
            <person name="Petersen C."/>
        </authorList>
    </citation>
    <scope>NUCLEOTIDE SEQUENCE</scope>
    <source>
        <strain evidence="6">IBT 29864</strain>
    </source>
</reference>
<dbReference type="GO" id="GO:0016798">
    <property type="term" value="F:hydrolase activity, acting on glycosyl bonds"/>
    <property type="evidence" value="ECO:0007669"/>
    <property type="project" value="UniProtKB-KW"/>
</dbReference>
<evidence type="ECO:0000259" key="5">
    <source>
        <dbReference type="Pfam" id="PF01229"/>
    </source>
</evidence>
<dbReference type="OrthoDB" id="4523837at2759"/>
<dbReference type="AlphaFoldDB" id="A0A9W9RGI8"/>
<evidence type="ECO:0000313" key="7">
    <source>
        <dbReference type="Proteomes" id="UP001147782"/>
    </source>
</evidence>
<evidence type="ECO:0000256" key="4">
    <source>
        <dbReference type="SAM" id="SignalP"/>
    </source>
</evidence>
<comment type="caution">
    <text evidence="6">The sequence shown here is derived from an EMBL/GenBank/DDBJ whole genome shotgun (WGS) entry which is preliminary data.</text>
</comment>
<dbReference type="Gene3D" id="3.20.20.80">
    <property type="entry name" value="Glycosidases"/>
    <property type="match status" value="1"/>
</dbReference>
<sequence>MTNIKFFILWGLAVASAAKSTRKIVVDASEVVGTLKNLQGVNSADSAYIAPGEWNQDTFYNKDPAIGALFPEYGIEHVLIYLYTKILPKDTFPDVFLGWGKSGVDGDPMVNDNYNWTGADDYVQFVTSNGAKPTNGTSVNVSSPEMLSQIGYMVTDRYMNGAYDSGFYNAIELFEFLPETDLVRASFSNATYERYFSYFAAFSLAVTNASDAVGVAAWGDPANTNYTVSDPYVRRFYNDCHNRNVPIKAASFHFTSTQFSFDPYDIIRVTDKFRAEVLVPAGLPDLPIWATEFEPAPFPVLPTSTKALEAFNDPAFFASFTLGVSMFAQDTSVDQVLPWPGFGYNGTGAGDQPFKGFFNRSSSGPIPLNVAKAWFLQGKLVSDTKNRVNVFGSSEDGFAALAGISDDRTKVQTLLNNYQFYFDIATEITTQMIPIFNTSASASPLLQDNGLLNGESTCFISGACMTFPKATVRNNTSIAYLLQITGLPWQETDTYELQVQRVANGVTNSTYLTKNGKGNNINFTVSFPPNAQDLVIVQKLSG</sequence>
<dbReference type="SUPFAM" id="SSF51445">
    <property type="entry name" value="(Trans)glycosidases"/>
    <property type="match status" value="1"/>
</dbReference>